<reference evidence="8" key="1">
    <citation type="submission" date="2022-08" db="UniProtKB">
        <authorList>
            <consortium name="EnsemblMetazoa"/>
        </authorList>
    </citation>
    <scope>IDENTIFICATION</scope>
    <source>
        <strain evidence="8">Israel</strain>
    </source>
</reference>
<dbReference type="SUPFAM" id="SSF50494">
    <property type="entry name" value="Trypsin-like serine proteases"/>
    <property type="match status" value="1"/>
</dbReference>
<dbReference type="PANTHER" id="PTHR24256">
    <property type="entry name" value="TRYPTASE-RELATED"/>
    <property type="match status" value="1"/>
</dbReference>
<comment type="similarity">
    <text evidence="7">Belongs to the peptidase S1 family. CLIP subfamily.</text>
</comment>
<dbReference type="InterPro" id="IPR009003">
    <property type="entry name" value="Peptidase_S1_PA"/>
</dbReference>
<name>A0A1B0DM73_PHLPP</name>
<evidence type="ECO:0000256" key="1">
    <source>
        <dbReference type="ARBA" id="ARBA00004239"/>
    </source>
</evidence>
<dbReference type="PROSITE" id="PS50240">
    <property type="entry name" value="TRYPSIN_DOM"/>
    <property type="match status" value="1"/>
</dbReference>
<dbReference type="FunFam" id="2.40.10.10:FF:000068">
    <property type="entry name" value="transmembrane protease serine 2"/>
    <property type="match status" value="1"/>
</dbReference>
<keyword evidence="6" id="KW-0325">Glycoprotein</keyword>
<dbReference type="AlphaFoldDB" id="A0A1B0DM73"/>
<dbReference type="PRINTS" id="PR00722">
    <property type="entry name" value="CHYMOTRYPSIN"/>
</dbReference>
<dbReference type="InterPro" id="IPR018114">
    <property type="entry name" value="TRYPSIN_HIS"/>
</dbReference>
<dbReference type="EnsemblMetazoa" id="PPAI009463-RA">
    <property type="protein sequence ID" value="PPAI009463-PA"/>
    <property type="gene ID" value="PPAI009463"/>
</dbReference>
<evidence type="ECO:0000256" key="3">
    <source>
        <dbReference type="ARBA" id="ARBA00022801"/>
    </source>
</evidence>
<evidence type="ECO:0000256" key="6">
    <source>
        <dbReference type="ARBA" id="ARBA00023180"/>
    </source>
</evidence>
<keyword evidence="3" id="KW-0378">Hydrolase</keyword>
<dbReference type="FunFam" id="2.40.10.10:FF:000036">
    <property type="entry name" value="Trypsin beta"/>
    <property type="match status" value="1"/>
</dbReference>
<dbReference type="InterPro" id="IPR001254">
    <property type="entry name" value="Trypsin_dom"/>
</dbReference>
<dbReference type="Proteomes" id="UP000092462">
    <property type="component" value="Unassembled WGS sequence"/>
</dbReference>
<proteinExistence type="inferred from homology"/>
<dbReference type="SMART" id="SM00020">
    <property type="entry name" value="Tryp_SPc"/>
    <property type="match status" value="1"/>
</dbReference>
<dbReference type="GO" id="GO:0006508">
    <property type="term" value="P:proteolysis"/>
    <property type="evidence" value="ECO:0007669"/>
    <property type="project" value="UniProtKB-KW"/>
</dbReference>
<dbReference type="InterPro" id="IPR033116">
    <property type="entry name" value="TRYPSIN_SER"/>
</dbReference>
<evidence type="ECO:0000256" key="7">
    <source>
        <dbReference type="ARBA" id="ARBA00024195"/>
    </source>
</evidence>
<organism evidence="8 9">
    <name type="scientific">Phlebotomus papatasi</name>
    <name type="common">Sandfly</name>
    <dbReference type="NCBI Taxonomy" id="29031"/>
    <lineage>
        <taxon>Eukaryota</taxon>
        <taxon>Metazoa</taxon>
        <taxon>Ecdysozoa</taxon>
        <taxon>Arthropoda</taxon>
        <taxon>Hexapoda</taxon>
        <taxon>Insecta</taxon>
        <taxon>Pterygota</taxon>
        <taxon>Neoptera</taxon>
        <taxon>Endopterygota</taxon>
        <taxon>Diptera</taxon>
        <taxon>Nematocera</taxon>
        <taxon>Psychodoidea</taxon>
        <taxon>Psychodidae</taxon>
        <taxon>Phlebotomus</taxon>
        <taxon>Phlebotomus</taxon>
    </lineage>
</organism>
<dbReference type="GO" id="GO:0004252">
    <property type="term" value="F:serine-type endopeptidase activity"/>
    <property type="evidence" value="ECO:0007669"/>
    <property type="project" value="InterPro"/>
</dbReference>
<accession>A0A1B0DM73</accession>
<evidence type="ECO:0000256" key="4">
    <source>
        <dbReference type="ARBA" id="ARBA00022825"/>
    </source>
</evidence>
<evidence type="ECO:0000313" key="8">
    <source>
        <dbReference type="EnsemblMetazoa" id="PPAI009463-PA"/>
    </source>
</evidence>
<evidence type="ECO:0000313" key="9">
    <source>
        <dbReference type="Proteomes" id="UP000092462"/>
    </source>
</evidence>
<keyword evidence="9" id="KW-1185">Reference proteome</keyword>
<dbReference type="GO" id="GO:0005576">
    <property type="term" value="C:extracellular region"/>
    <property type="evidence" value="ECO:0007669"/>
    <property type="project" value="UniProtKB-SubCell"/>
</dbReference>
<dbReference type="CDD" id="cd00190">
    <property type="entry name" value="Tryp_SPc"/>
    <property type="match status" value="1"/>
</dbReference>
<evidence type="ECO:0000256" key="2">
    <source>
        <dbReference type="ARBA" id="ARBA00022670"/>
    </source>
</evidence>
<keyword evidence="2" id="KW-0645">Protease</keyword>
<evidence type="ECO:0000256" key="5">
    <source>
        <dbReference type="ARBA" id="ARBA00023157"/>
    </source>
</evidence>
<keyword evidence="4" id="KW-0720">Serine protease</keyword>
<dbReference type="Gene3D" id="2.40.10.10">
    <property type="entry name" value="Trypsin-like serine proteases"/>
    <property type="match status" value="1"/>
</dbReference>
<dbReference type="VEuPathDB" id="VectorBase:PPAI009463"/>
<dbReference type="VEuPathDB" id="VectorBase:PPAPM1_010698"/>
<dbReference type="EMBL" id="AJVK01016699">
    <property type="status" value="NOT_ANNOTATED_CDS"/>
    <property type="molecule type" value="Genomic_DNA"/>
</dbReference>
<dbReference type="PROSITE" id="PS00134">
    <property type="entry name" value="TRYPSIN_HIS"/>
    <property type="match status" value="1"/>
</dbReference>
<dbReference type="InterPro" id="IPR001314">
    <property type="entry name" value="Peptidase_S1A"/>
</dbReference>
<dbReference type="InterPro" id="IPR043504">
    <property type="entry name" value="Peptidase_S1_PA_chymotrypsin"/>
</dbReference>
<protein>
    <submittedName>
        <fullName evidence="8">Uncharacterized protein</fullName>
    </submittedName>
</protein>
<sequence length="270" mass="29854">MKFIVVIISFCLWEAFGDEYSTEETKNSEQRIVGGKAAEEPYPYQISLQVFVKGNKVGPFGQDDGFRHNCGGSIINDYYVVTAAHCVEDWEVERLEILAGTNKLDTGGERYKVDNYLIHPDYVELNTSDIALIRTTEPFNFSNPNIGTIDYNDEYIDGGVECVLTGWGYTTPIRFGDPPNDLQEVYVPTITNDQCRDEGMSVNPTEICTKSEKLFTGACGGDSGGPLAIKDRNLLVGIVSYGTIICAMGAPDVFTRASAFKDWIDENSQA</sequence>
<dbReference type="InterPro" id="IPR051487">
    <property type="entry name" value="Ser/Thr_Proteases_Immune/Dev"/>
</dbReference>
<dbReference type="Pfam" id="PF00089">
    <property type="entry name" value="Trypsin"/>
    <property type="match status" value="1"/>
</dbReference>
<dbReference type="PROSITE" id="PS00135">
    <property type="entry name" value="TRYPSIN_SER"/>
    <property type="match status" value="1"/>
</dbReference>
<keyword evidence="5" id="KW-1015">Disulfide bond</keyword>
<comment type="subcellular location">
    <subcellularLocation>
        <location evidence="1">Secreted</location>
        <location evidence="1">Extracellular space</location>
    </subcellularLocation>
</comment>